<dbReference type="RefSeq" id="WP_073450793.1">
    <property type="nucleotide sequence ID" value="NZ_FQYS01000024.1"/>
</dbReference>
<name>A0A2X2BYR1_PSELU</name>
<dbReference type="Proteomes" id="UP000250443">
    <property type="component" value="Unassembled WGS sequence"/>
</dbReference>
<organism evidence="1 2">
    <name type="scientific">Pseudomonas luteola</name>
    <dbReference type="NCBI Taxonomy" id="47886"/>
    <lineage>
        <taxon>Bacteria</taxon>
        <taxon>Pseudomonadati</taxon>
        <taxon>Pseudomonadota</taxon>
        <taxon>Gammaproteobacteria</taxon>
        <taxon>Pseudomonadales</taxon>
        <taxon>Pseudomonadaceae</taxon>
        <taxon>Pseudomonas</taxon>
    </lineage>
</organism>
<dbReference type="AlphaFoldDB" id="A0A2X2BYR1"/>
<proteinExistence type="predicted"/>
<reference evidence="1 2" key="1">
    <citation type="submission" date="2018-06" db="EMBL/GenBank/DDBJ databases">
        <authorList>
            <consortium name="Pathogen Informatics"/>
            <person name="Doyle S."/>
        </authorList>
    </citation>
    <scope>NUCLEOTIDE SEQUENCE [LARGE SCALE GENOMIC DNA]</scope>
    <source>
        <strain evidence="1 2">NCTC11842</strain>
    </source>
</reference>
<sequence length="106" mass="12418">MRRALARFNDLQLCLDLLFFEELLDASSEEPSRIVWTDEEITLLRQRMLQYGLHALASTKTCNSTRDEWIEWVEDDHLTPFSFTVCAQESGCDPEALKVRVQRLVR</sequence>
<evidence type="ECO:0000313" key="1">
    <source>
        <dbReference type="EMBL" id="SPZ00244.1"/>
    </source>
</evidence>
<dbReference type="EMBL" id="UAUF01000002">
    <property type="protein sequence ID" value="SPZ00244.1"/>
    <property type="molecule type" value="Genomic_DNA"/>
</dbReference>
<evidence type="ECO:0000313" key="2">
    <source>
        <dbReference type="Proteomes" id="UP000250443"/>
    </source>
</evidence>
<gene>
    <name evidence="1" type="ORF">NCTC11842_00389</name>
</gene>
<protein>
    <submittedName>
        <fullName evidence="1">Uncharacterized protein</fullName>
    </submittedName>
</protein>
<accession>A0A2X2BYR1</accession>